<accession>A0A9D2EBA4</accession>
<dbReference type="Pfam" id="PF01872">
    <property type="entry name" value="RibD_C"/>
    <property type="match status" value="1"/>
</dbReference>
<organism evidence="5 6">
    <name type="scientific">Candidatus Ruania gallistercoris</name>
    <dbReference type="NCBI Taxonomy" id="2838746"/>
    <lineage>
        <taxon>Bacteria</taxon>
        <taxon>Bacillati</taxon>
        <taxon>Actinomycetota</taxon>
        <taxon>Actinomycetes</taxon>
        <taxon>Micrococcales</taxon>
        <taxon>Ruaniaceae</taxon>
        <taxon>Ruania</taxon>
    </lineage>
</organism>
<dbReference type="SUPFAM" id="SSF53597">
    <property type="entry name" value="Dihydrofolate reductase-like"/>
    <property type="match status" value="1"/>
</dbReference>
<dbReference type="GO" id="GO:0008703">
    <property type="term" value="F:5-amino-6-(5-phosphoribosylamino)uracil reductase activity"/>
    <property type="evidence" value="ECO:0007669"/>
    <property type="project" value="InterPro"/>
</dbReference>
<dbReference type="EMBL" id="DXBY01000012">
    <property type="protein sequence ID" value="HIZ34212.1"/>
    <property type="molecule type" value="Genomic_DNA"/>
</dbReference>
<protein>
    <submittedName>
        <fullName evidence="5">Pyrimidine reductase family protein</fullName>
    </submittedName>
</protein>
<dbReference type="InterPro" id="IPR002734">
    <property type="entry name" value="RibDG_C"/>
</dbReference>
<reference evidence="5" key="2">
    <citation type="submission" date="2021-04" db="EMBL/GenBank/DDBJ databases">
        <authorList>
            <person name="Gilroy R."/>
        </authorList>
    </citation>
    <scope>NUCLEOTIDE SEQUENCE</scope>
    <source>
        <strain evidence="5">ChiGjej4B4-7305</strain>
    </source>
</reference>
<dbReference type="PANTHER" id="PTHR38011:SF7">
    <property type="entry name" value="2,5-DIAMINO-6-RIBOSYLAMINO-4(3H)-PYRIMIDINONE 5'-PHOSPHATE REDUCTASE"/>
    <property type="match status" value="1"/>
</dbReference>
<evidence type="ECO:0000313" key="6">
    <source>
        <dbReference type="Proteomes" id="UP000824037"/>
    </source>
</evidence>
<evidence type="ECO:0000256" key="1">
    <source>
        <dbReference type="ARBA" id="ARBA00005104"/>
    </source>
</evidence>
<proteinExistence type="predicted"/>
<dbReference type="AlphaFoldDB" id="A0A9D2EBA4"/>
<comment type="caution">
    <text evidence="5">The sequence shown here is derived from an EMBL/GenBank/DDBJ whole genome shotgun (WGS) entry which is preliminary data.</text>
</comment>
<name>A0A9D2EBA4_9MICO</name>
<keyword evidence="3" id="KW-0560">Oxidoreductase</keyword>
<dbReference type="Gene3D" id="3.40.430.10">
    <property type="entry name" value="Dihydrofolate Reductase, subunit A"/>
    <property type="match status" value="1"/>
</dbReference>
<evidence type="ECO:0000256" key="2">
    <source>
        <dbReference type="ARBA" id="ARBA00022857"/>
    </source>
</evidence>
<reference evidence="5" key="1">
    <citation type="journal article" date="2021" name="PeerJ">
        <title>Extensive microbial diversity within the chicken gut microbiome revealed by metagenomics and culture.</title>
        <authorList>
            <person name="Gilroy R."/>
            <person name="Ravi A."/>
            <person name="Getino M."/>
            <person name="Pursley I."/>
            <person name="Horton D.L."/>
            <person name="Alikhan N.F."/>
            <person name="Baker D."/>
            <person name="Gharbi K."/>
            <person name="Hall N."/>
            <person name="Watson M."/>
            <person name="Adriaenssens E.M."/>
            <person name="Foster-Nyarko E."/>
            <person name="Jarju S."/>
            <person name="Secka A."/>
            <person name="Antonio M."/>
            <person name="Oren A."/>
            <person name="Chaudhuri R.R."/>
            <person name="La Ragione R."/>
            <person name="Hildebrand F."/>
            <person name="Pallen M.J."/>
        </authorList>
    </citation>
    <scope>NUCLEOTIDE SEQUENCE</scope>
    <source>
        <strain evidence="5">ChiGjej4B4-7305</strain>
    </source>
</reference>
<evidence type="ECO:0000313" key="5">
    <source>
        <dbReference type="EMBL" id="HIZ34212.1"/>
    </source>
</evidence>
<evidence type="ECO:0000256" key="3">
    <source>
        <dbReference type="ARBA" id="ARBA00023002"/>
    </source>
</evidence>
<dbReference type="Proteomes" id="UP000824037">
    <property type="component" value="Unassembled WGS sequence"/>
</dbReference>
<evidence type="ECO:0000259" key="4">
    <source>
        <dbReference type="Pfam" id="PF01872"/>
    </source>
</evidence>
<dbReference type="InterPro" id="IPR050765">
    <property type="entry name" value="Riboflavin_Biosynth_HTPR"/>
</dbReference>
<dbReference type="PANTHER" id="PTHR38011">
    <property type="entry name" value="DIHYDROFOLATE REDUCTASE FAMILY PROTEIN (AFU_ORTHOLOGUE AFUA_8G06820)"/>
    <property type="match status" value="1"/>
</dbReference>
<dbReference type="InterPro" id="IPR024072">
    <property type="entry name" value="DHFR-like_dom_sf"/>
</dbReference>
<sequence>MNAECAAQPAFDEAELLATYQVVDRSRAHLRANMIASIDGAATHQGLSGGLNGPADKQVFDLLRRLADVIIVGAGTVRAEGYGGMRLAEQDVAWRREHGLSDHPVFAIVSGRLDLDPASPVFTEAPVRPLVLTHSGSPTAQRTGLSWVAEVLVCGEQEVDPVALRLALESRGLPQMLTEGGPHLLGTLAGAQVLDEICLTLSPVIEGGDAMRITRDGPPVHTGMRLTGLLTAEDMVMLRYQR</sequence>
<gene>
    <name evidence="5" type="ORF">H9815_00405</name>
</gene>
<dbReference type="GO" id="GO:0009231">
    <property type="term" value="P:riboflavin biosynthetic process"/>
    <property type="evidence" value="ECO:0007669"/>
    <property type="project" value="InterPro"/>
</dbReference>
<feature type="domain" description="Bacterial bifunctional deaminase-reductase C-terminal" evidence="4">
    <location>
        <begin position="29"/>
        <end position="231"/>
    </location>
</feature>
<comment type="pathway">
    <text evidence="1">Cofactor biosynthesis; riboflavin biosynthesis.</text>
</comment>
<keyword evidence="2" id="KW-0521">NADP</keyword>